<keyword evidence="10" id="KW-0899">Viral immunoevasion</keyword>
<evidence type="ECO:0000256" key="2">
    <source>
        <dbReference type="ARBA" id="ARBA00017202"/>
    </source>
</evidence>
<evidence type="ECO:0000256" key="6">
    <source>
        <dbReference type="ARBA" id="ARBA00022723"/>
    </source>
</evidence>
<keyword evidence="3" id="KW-0941">Suppressor of RNA silencing</keyword>
<proteinExistence type="inferred from homology"/>
<evidence type="ECO:0000256" key="4">
    <source>
        <dbReference type="ARBA" id="ARBA00022581"/>
    </source>
</evidence>
<evidence type="ECO:0000256" key="9">
    <source>
        <dbReference type="ARBA" id="ARBA00023125"/>
    </source>
</evidence>
<dbReference type="InterPro" id="IPR002568">
    <property type="entry name" value="Carla-bd"/>
</dbReference>
<keyword evidence="7" id="KW-0863">Zinc-finger</keyword>
<accession>Q91UI8</accession>
<sequence>MKWWREVALLLYADFINKCGRAEFALCVDIALASARPVGGGTSSYARKRRAKAMGRCHRCFRVWPPTYFTKRCDGINCRPGISHNLSVERRIKLGVTAVIPSRPN</sequence>
<comment type="similarity">
    <text evidence="1">Belongs to the carlaviruses nucleic acid-binding protein family.</text>
</comment>
<evidence type="ECO:0000313" key="11">
    <source>
        <dbReference type="EMBL" id="BAB56119.1"/>
    </source>
</evidence>
<dbReference type="KEGG" id="vg:921320"/>
<evidence type="ECO:0000256" key="8">
    <source>
        <dbReference type="ARBA" id="ARBA00022833"/>
    </source>
</evidence>
<keyword evidence="12" id="KW-1185">Reference proteome</keyword>
<dbReference type="GeneID" id="921320"/>
<dbReference type="GO" id="GO:0003677">
    <property type="term" value="F:DNA binding"/>
    <property type="evidence" value="ECO:0007669"/>
    <property type="project" value="UniProtKB-KW"/>
</dbReference>
<reference evidence="11 12" key="1">
    <citation type="submission" date="2000-11" db="EMBL/GenBank/DDBJ databases">
        <title>Complete nucleotide sequence of the genomic RNA of Aconitum latent carlavirus isolated from Delphinium sp.</title>
        <authorList>
            <person name="Fuji S."/>
            <person name="Yamamoto H."/>
            <person name="Inoue M."/>
            <person name="Yamashita K."/>
            <person name="Fukui Y."/>
            <person name="Furuya H."/>
            <person name="Naito H."/>
        </authorList>
    </citation>
    <scope>NUCLEOTIDE SEQUENCE [LARGE SCALE GENOMIC DNA]</scope>
    <source>
        <strain evidence="11">D</strain>
    </source>
</reference>
<dbReference type="RefSeq" id="NP_116492.1">
    <property type="nucleotide sequence ID" value="NC_002795.1"/>
</dbReference>
<evidence type="ECO:0000256" key="1">
    <source>
        <dbReference type="ARBA" id="ARBA00006158"/>
    </source>
</evidence>
<dbReference type="OrthoDB" id="28055at10239"/>
<keyword evidence="5" id="KW-1090">Inhibition of host innate immune response by virus</keyword>
<evidence type="ECO:0000256" key="10">
    <source>
        <dbReference type="ARBA" id="ARBA00023280"/>
    </source>
</evidence>
<organism evidence="11 12">
    <name type="scientific">Carlavirus latensaconiti</name>
    <dbReference type="NCBI Taxonomy" id="101764"/>
    <lineage>
        <taxon>Viruses</taxon>
        <taxon>Riboviria</taxon>
        <taxon>Orthornavirae</taxon>
        <taxon>Kitrinoviricota</taxon>
        <taxon>Alsuviricetes</taxon>
        <taxon>Tymovirales</taxon>
        <taxon>Betaflexiviridae</taxon>
        <taxon>Quinvirinae</taxon>
        <taxon>Carlavirus</taxon>
    </lineage>
</organism>
<keyword evidence="8" id="KW-0862">Zinc</keyword>
<evidence type="ECO:0000313" key="12">
    <source>
        <dbReference type="Proteomes" id="UP000204440"/>
    </source>
</evidence>
<evidence type="ECO:0000256" key="5">
    <source>
        <dbReference type="ARBA" id="ARBA00022632"/>
    </source>
</evidence>
<keyword evidence="9" id="KW-0238">DNA-binding</keyword>
<evidence type="ECO:0000256" key="3">
    <source>
        <dbReference type="ARBA" id="ARBA00022463"/>
    </source>
</evidence>
<keyword evidence="4" id="KW-0945">Host-virus interaction</keyword>
<dbReference type="Pfam" id="PF01623">
    <property type="entry name" value="Carla_C4"/>
    <property type="match status" value="1"/>
</dbReference>
<keyword evidence="6" id="KW-0479">Metal-binding</keyword>
<dbReference type="EMBL" id="AB051848">
    <property type="protein sequence ID" value="BAB56119.1"/>
    <property type="molecule type" value="Genomic_RNA"/>
</dbReference>
<dbReference type="GO" id="GO:0052170">
    <property type="term" value="P:symbiont-mediated suppression of host innate immune response"/>
    <property type="evidence" value="ECO:0007669"/>
    <property type="project" value="UniProtKB-KW"/>
</dbReference>
<gene>
    <name evidence="11" type="primary">ORF6</name>
</gene>
<evidence type="ECO:0000256" key="7">
    <source>
        <dbReference type="ARBA" id="ARBA00022771"/>
    </source>
</evidence>
<dbReference type="GO" id="GO:0008270">
    <property type="term" value="F:zinc ion binding"/>
    <property type="evidence" value="ECO:0007669"/>
    <property type="project" value="UniProtKB-KW"/>
</dbReference>
<protein>
    <recommendedName>
        <fullName evidence="2">RNA silencing suppressor</fullName>
    </recommendedName>
</protein>
<dbReference type="GO" id="GO:0006355">
    <property type="term" value="P:regulation of DNA-templated transcription"/>
    <property type="evidence" value="ECO:0007669"/>
    <property type="project" value="InterPro"/>
</dbReference>
<dbReference type="Proteomes" id="UP000204440">
    <property type="component" value="Segment"/>
</dbReference>
<name>Q91UI8_9VIRU</name>